<dbReference type="CDD" id="cd06170">
    <property type="entry name" value="LuxR_C_like"/>
    <property type="match status" value="1"/>
</dbReference>
<dbReference type="SMART" id="SM00421">
    <property type="entry name" value="HTH_LUXR"/>
    <property type="match status" value="1"/>
</dbReference>
<evidence type="ECO:0000313" key="3">
    <source>
        <dbReference type="Proteomes" id="UP001499979"/>
    </source>
</evidence>
<dbReference type="InterPro" id="IPR036388">
    <property type="entry name" value="WH-like_DNA-bd_sf"/>
</dbReference>
<dbReference type="SUPFAM" id="SSF46894">
    <property type="entry name" value="C-terminal effector domain of the bipartite response regulators"/>
    <property type="match status" value="1"/>
</dbReference>
<gene>
    <name evidence="2" type="ORF">GCM10009606_04530</name>
</gene>
<comment type="caution">
    <text evidence="2">The sequence shown here is derived from an EMBL/GenBank/DDBJ whole genome shotgun (WGS) entry which is preliminary data.</text>
</comment>
<dbReference type="Proteomes" id="UP001499979">
    <property type="component" value="Unassembled WGS sequence"/>
</dbReference>
<protein>
    <recommendedName>
        <fullName evidence="1">HTH luxR-type domain-containing protein</fullName>
    </recommendedName>
</protein>
<organism evidence="2 3">
    <name type="scientific">Nocardioides aquiterrae</name>
    <dbReference type="NCBI Taxonomy" id="203799"/>
    <lineage>
        <taxon>Bacteria</taxon>
        <taxon>Bacillati</taxon>
        <taxon>Actinomycetota</taxon>
        <taxon>Actinomycetes</taxon>
        <taxon>Propionibacteriales</taxon>
        <taxon>Nocardioidaceae</taxon>
        <taxon>Nocardioides</taxon>
    </lineage>
</organism>
<evidence type="ECO:0000313" key="2">
    <source>
        <dbReference type="EMBL" id="GAA1127956.1"/>
    </source>
</evidence>
<dbReference type="Pfam" id="PF00196">
    <property type="entry name" value="GerE"/>
    <property type="match status" value="1"/>
</dbReference>
<dbReference type="InterPro" id="IPR000792">
    <property type="entry name" value="Tscrpt_reg_LuxR_C"/>
</dbReference>
<dbReference type="RefSeq" id="WP_343905262.1">
    <property type="nucleotide sequence ID" value="NZ_BAAAJE010000001.1"/>
</dbReference>
<evidence type="ECO:0000259" key="1">
    <source>
        <dbReference type="PROSITE" id="PS50043"/>
    </source>
</evidence>
<proteinExistence type="predicted"/>
<accession>A0ABP4EUU2</accession>
<dbReference type="EMBL" id="BAAAJE010000001">
    <property type="protein sequence ID" value="GAA1127956.1"/>
    <property type="molecule type" value="Genomic_DNA"/>
</dbReference>
<feature type="domain" description="HTH luxR-type" evidence="1">
    <location>
        <begin position="270"/>
        <end position="330"/>
    </location>
</feature>
<sequence length="332" mass="36397">MVRPGSLSVLTALGFTPRVDGLYQRLRSQSGRDVDRLAASMLRTPDELLGELEPLLRAGIVRHEGDRLIVEPPAEAVRIVVADQAARSQAARRRLEGIADAIDLLAAEEGRPVPSELDRSLPIDGEVVTAAERTGLYTLVRSLILGSRGDLLWLRPDQWRGPREERMTALLREALQSGGRASRAIYPVRATADAPEALAARVAAGEQIRVLPDLPTRMLVIGDSHVVLPDPLGYADMPLAVVRQRGVVEAMALWFELLWERAAVPAVGDAGRPDLRRFLLQQLAAGEHDEQIARKLGISLRTVRRRIADLMSELGADSRFQAGVEAARRGWI</sequence>
<dbReference type="InterPro" id="IPR016032">
    <property type="entry name" value="Sig_transdc_resp-reg_C-effctor"/>
</dbReference>
<dbReference type="Gene3D" id="1.10.10.10">
    <property type="entry name" value="Winged helix-like DNA-binding domain superfamily/Winged helix DNA-binding domain"/>
    <property type="match status" value="1"/>
</dbReference>
<keyword evidence="3" id="KW-1185">Reference proteome</keyword>
<dbReference type="PROSITE" id="PS50043">
    <property type="entry name" value="HTH_LUXR_2"/>
    <property type="match status" value="1"/>
</dbReference>
<name>A0ABP4EUU2_9ACTN</name>
<reference evidence="3" key="1">
    <citation type="journal article" date="2019" name="Int. J. Syst. Evol. Microbiol.">
        <title>The Global Catalogue of Microorganisms (GCM) 10K type strain sequencing project: providing services to taxonomists for standard genome sequencing and annotation.</title>
        <authorList>
            <consortium name="The Broad Institute Genomics Platform"/>
            <consortium name="The Broad Institute Genome Sequencing Center for Infectious Disease"/>
            <person name="Wu L."/>
            <person name="Ma J."/>
        </authorList>
    </citation>
    <scope>NUCLEOTIDE SEQUENCE [LARGE SCALE GENOMIC DNA]</scope>
    <source>
        <strain evidence="3">JCM 11813</strain>
    </source>
</reference>